<reference evidence="1 2" key="1">
    <citation type="submission" date="2017-08" db="EMBL/GenBank/DDBJ databases">
        <title>Infants hospitalized years apart are colonized by the same room-sourced microbial strains.</title>
        <authorList>
            <person name="Brooks B."/>
            <person name="Olm M.R."/>
            <person name="Firek B.A."/>
            <person name="Baker R."/>
            <person name="Thomas B.C."/>
            <person name="Morowitz M.J."/>
            <person name="Banfield J.F."/>
        </authorList>
    </citation>
    <scope>NUCLEOTIDE SEQUENCE [LARGE SCALE GENOMIC DNA]</scope>
    <source>
        <strain evidence="1">S2_003_000_R1_3</strain>
    </source>
</reference>
<evidence type="ECO:0000313" key="2">
    <source>
        <dbReference type="Proteomes" id="UP000249432"/>
    </source>
</evidence>
<evidence type="ECO:0000313" key="1">
    <source>
        <dbReference type="EMBL" id="PZR03410.1"/>
    </source>
</evidence>
<dbReference type="AlphaFoldDB" id="A0A2W5SLL2"/>
<dbReference type="Proteomes" id="UP000249432">
    <property type="component" value="Unassembled WGS sequence"/>
</dbReference>
<protein>
    <submittedName>
        <fullName evidence="1">Uncharacterized protein</fullName>
    </submittedName>
</protein>
<accession>A0A2W5SLL2</accession>
<dbReference type="EMBL" id="QFRA01000041">
    <property type="protein sequence ID" value="PZR03410.1"/>
    <property type="molecule type" value="Genomic_DNA"/>
</dbReference>
<proteinExistence type="predicted"/>
<sequence length="73" mass="7928">MKIIILPDRRLSRLQNNKMSEQCGPFPSSPAPLRTIAVDTLRSAGTEAGNDDFAPEKAGKGVAMWENTFHAAT</sequence>
<name>A0A2W5SLL2_9CORY</name>
<gene>
    <name evidence="1" type="ORF">DI525_10110</name>
</gene>
<organism evidence="1 2">
    <name type="scientific">Corynebacterium kroppenstedtii</name>
    <dbReference type="NCBI Taxonomy" id="161879"/>
    <lineage>
        <taxon>Bacteria</taxon>
        <taxon>Bacillati</taxon>
        <taxon>Actinomycetota</taxon>
        <taxon>Actinomycetes</taxon>
        <taxon>Mycobacteriales</taxon>
        <taxon>Corynebacteriaceae</taxon>
        <taxon>Corynebacterium</taxon>
    </lineage>
</organism>
<comment type="caution">
    <text evidence="1">The sequence shown here is derived from an EMBL/GenBank/DDBJ whole genome shotgun (WGS) entry which is preliminary data.</text>
</comment>